<dbReference type="InterPro" id="IPR001584">
    <property type="entry name" value="Integrase_cat-core"/>
</dbReference>
<evidence type="ECO:0000313" key="12">
    <source>
        <dbReference type="Proteomes" id="UP001249851"/>
    </source>
</evidence>
<keyword evidence="2" id="KW-0808">Transferase</keyword>
<dbReference type="Gene3D" id="3.30.70.270">
    <property type="match status" value="2"/>
</dbReference>
<keyword evidence="6" id="KW-0378">Hydrolase</keyword>
<dbReference type="InterPro" id="IPR041588">
    <property type="entry name" value="Integrase_H2C2"/>
</dbReference>
<dbReference type="InterPro" id="IPR000477">
    <property type="entry name" value="RT_dom"/>
</dbReference>
<feature type="compositionally biased region" description="Polar residues" evidence="9">
    <location>
        <begin position="1032"/>
        <end position="1049"/>
    </location>
</feature>
<dbReference type="FunFam" id="1.10.340.70:FF:000003">
    <property type="entry name" value="Protein CBG25708"/>
    <property type="match status" value="1"/>
</dbReference>
<dbReference type="InterPro" id="IPR050951">
    <property type="entry name" value="Retrovirus_Pol_polyprotein"/>
</dbReference>
<keyword evidence="12" id="KW-1185">Reference proteome</keyword>
<name>A0AAD9PX46_ACRCE</name>
<dbReference type="Proteomes" id="UP001249851">
    <property type="component" value="Unassembled WGS sequence"/>
</dbReference>
<dbReference type="Gene3D" id="1.10.340.70">
    <property type="match status" value="1"/>
</dbReference>
<dbReference type="Pfam" id="PF00078">
    <property type="entry name" value="RVT_1"/>
    <property type="match status" value="1"/>
</dbReference>
<dbReference type="SUPFAM" id="SSF50630">
    <property type="entry name" value="Acid proteases"/>
    <property type="match status" value="1"/>
</dbReference>
<reference evidence="11" key="1">
    <citation type="journal article" date="2023" name="G3 (Bethesda)">
        <title>Whole genome assembly and annotation of the endangered Caribbean coral Acropora cervicornis.</title>
        <authorList>
            <person name="Selwyn J.D."/>
            <person name="Vollmer S.V."/>
        </authorList>
    </citation>
    <scope>NUCLEOTIDE SEQUENCE</scope>
    <source>
        <strain evidence="11">K2</strain>
    </source>
</reference>
<dbReference type="FunFam" id="3.30.70.270:FF:000023">
    <property type="entry name" value="Pol"/>
    <property type="match status" value="1"/>
</dbReference>
<dbReference type="GO" id="GO:0003964">
    <property type="term" value="F:RNA-directed DNA polymerase activity"/>
    <property type="evidence" value="ECO:0007669"/>
    <property type="project" value="UniProtKB-KW"/>
</dbReference>
<dbReference type="InterPro" id="IPR043502">
    <property type="entry name" value="DNA/RNA_pol_sf"/>
</dbReference>
<evidence type="ECO:0000256" key="1">
    <source>
        <dbReference type="ARBA" id="ARBA00012493"/>
    </source>
</evidence>
<dbReference type="EC" id="2.7.7.49" evidence="1"/>
<protein>
    <recommendedName>
        <fullName evidence="1">RNA-directed DNA polymerase</fullName>
        <ecNumber evidence="1">2.7.7.49</ecNumber>
    </recommendedName>
</protein>
<dbReference type="InterPro" id="IPR021109">
    <property type="entry name" value="Peptidase_aspartic_dom_sf"/>
</dbReference>
<dbReference type="EMBL" id="JARQWQ010000107">
    <property type="protein sequence ID" value="KAK2550688.1"/>
    <property type="molecule type" value="Genomic_DNA"/>
</dbReference>
<dbReference type="Gene3D" id="3.10.10.10">
    <property type="entry name" value="HIV Type 1 Reverse Transcriptase, subunit A, domain 1"/>
    <property type="match status" value="1"/>
</dbReference>
<dbReference type="InterPro" id="IPR041373">
    <property type="entry name" value="RT_RNaseH"/>
</dbReference>
<feature type="coiled-coil region" evidence="8">
    <location>
        <begin position="446"/>
        <end position="473"/>
    </location>
</feature>
<dbReference type="CDD" id="cd01647">
    <property type="entry name" value="RT_LTR"/>
    <property type="match status" value="1"/>
</dbReference>
<dbReference type="AlphaFoldDB" id="A0AAD9PX46"/>
<organism evidence="11 12">
    <name type="scientific">Acropora cervicornis</name>
    <name type="common">Staghorn coral</name>
    <dbReference type="NCBI Taxonomy" id="6130"/>
    <lineage>
        <taxon>Eukaryota</taxon>
        <taxon>Metazoa</taxon>
        <taxon>Cnidaria</taxon>
        <taxon>Anthozoa</taxon>
        <taxon>Hexacorallia</taxon>
        <taxon>Scleractinia</taxon>
        <taxon>Astrocoeniina</taxon>
        <taxon>Acroporidae</taxon>
        <taxon>Acropora</taxon>
    </lineage>
</organism>
<dbReference type="SUPFAM" id="SSF53098">
    <property type="entry name" value="Ribonuclease H-like"/>
    <property type="match status" value="1"/>
</dbReference>
<keyword evidence="7" id="KW-0695">RNA-directed DNA polymerase</keyword>
<evidence type="ECO:0000256" key="6">
    <source>
        <dbReference type="ARBA" id="ARBA00022801"/>
    </source>
</evidence>
<dbReference type="GO" id="GO:0016787">
    <property type="term" value="F:hydrolase activity"/>
    <property type="evidence" value="ECO:0007669"/>
    <property type="project" value="UniProtKB-KW"/>
</dbReference>
<dbReference type="Pfam" id="PF00665">
    <property type="entry name" value="rve"/>
    <property type="match status" value="1"/>
</dbReference>
<gene>
    <name evidence="11" type="ORF">P5673_028556</name>
</gene>
<feature type="region of interest" description="Disordered" evidence="9">
    <location>
        <begin position="95"/>
        <end position="118"/>
    </location>
</feature>
<dbReference type="InterPro" id="IPR043128">
    <property type="entry name" value="Rev_trsase/Diguanyl_cyclase"/>
</dbReference>
<evidence type="ECO:0000259" key="10">
    <source>
        <dbReference type="PROSITE" id="PS50994"/>
    </source>
</evidence>
<dbReference type="Pfam" id="PF17921">
    <property type="entry name" value="Integrase_H2C2"/>
    <property type="match status" value="1"/>
</dbReference>
<dbReference type="PANTHER" id="PTHR37984">
    <property type="entry name" value="PROTEIN CBG26694"/>
    <property type="match status" value="1"/>
</dbReference>
<dbReference type="SUPFAM" id="SSF56672">
    <property type="entry name" value="DNA/RNA polymerases"/>
    <property type="match status" value="1"/>
</dbReference>
<dbReference type="Gene3D" id="2.40.70.10">
    <property type="entry name" value="Acid Proteases"/>
    <property type="match status" value="1"/>
</dbReference>
<evidence type="ECO:0000256" key="3">
    <source>
        <dbReference type="ARBA" id="ARBA00022695"/>
    </source>
</evidence>
<evidence type="ECO:0000256" key="4">
    <source>
        <dbReference type="ARBA" id="ARBA00022722"/>
    </source>
</evidence>
<keyword evidence="5" id="KW-0255">Endonuclease</keyword>
<dbReference type="CDD" id="cd09274">
    <property type="entry name" value="RNase_HI_RT_Ty3"/>
    <property type="match status" value="1"/>
</dbReference>
<evidence type="ECO:0000256" key="7">
    <source>
        <dbReference type="ARBA" id="ARBA00022918"/>
    </source>
</evidence>
<evidence type="ECO:0000256" key="8">
    <source>
        <dbReference type="SAM" id="Coils"/>
    </source>
</evidence>
<accession>A0AAD9PX46</accession>
<proteinExistence type="predicted"/>
<feature type="domain" description="Integrase catalytic" evidence="10">
    <location>
        <begin position="818"/>
        <end position="930"/>
    </location>
</feature>
<evidence type="ECO:0000256" key="2">
    <source>
        <dbReference type="ARBA" id="ARBA00022679"/>
    </source>
</evidence>
<dbReference type="PANTHER" id="PTHR37984:SF14">
    <property type="entry name" value="RIBONUCLEASE H"/>
    <property type="match status" value="1"/>
</dbReference>
<dbReference type="GO" id="GO:0015074">
    <property type="term" value="P:DNA integration"/>
    <property type="evidence" value="ECO:0007669"/>
    <property type="project" value="InterPro"/>
</dbReference>
<sequence>MSNEPDVAATPVRNLGKVQKFIVGADFEAYAEQLDFFFVANGVTDSKQKKAVLLTNLPTETYQLAKDLISPVLLREDSLTYDTIVERLQKQLKPQKSPGMSLTTDHVTQEKRDDGDSDDYLGSLEVNNVSDKDHVIWVNPEVQGRVIKMELDTGSAVSVLPYKQYKKHFGHVKIAKSLLTLKTYTGQKITPKGEMKCNVKFRGQEKELTLQVVETPGPALFGRNWLSQIQLNWDEIKALKLSKTPQGVMQQKVDQLLQQYESVFSEGVGTLKGHKADWKIEEGCQPSFHKPRQVPYGLRPKVEAELTRLEKDGIPSKVEYSEWATPIIRVVKRNGSVRVCGDFKVSVNLVLLTEPYPLPRIEDIFANLAGGKHFSKLDLRQAYHQMEVTEASKKLLAINTHKGLFRYNRLVFGISSCPAIWQRAIDQVLQGIPGVQCILDDMIVSGKSNEEHLENLESVLKRLEDAGLKANKEKCEFFRDRVQFCGHEIDKEGLHKTQEKIEAVVSAPRPENVSQLRSFLGLVNYYNRFLPNASTVLHPLHQLLEQNSVWQWTEQCEQAFTEAKRMITSEQSERKYAQIDKEALSIVWGVKRFHVYLYGRRFTLITDHKPLTAIFHPEKGVPSTTAARLQRYALFLAGFEYKIEYKNTTEHCNADGLSRLPLQQKELEEMGVDSSEVFHANQFVSLSVTSEAVARETRRDPVLARVHESIVKGWSTRVDGDKPFYERRNELTVHQGCILWGMRVVIPNKLQDRVLKELHDGHMGVVKMKALARSYVWWPNINAQLEELAKACSGYQQNQNMPTKAPLHPWDKWPEVIPVSSTTSSSTIDLFARFGISEQIVSDNGTQFVSEEFQAFVKSNGIRHITSAPYHPATNGLAERAVQTFKQALRSMHQNSRPVKEKLAKFLIAYRNTPHSTTDVSPTQLFLGRPLRTRLDLVKPNLNRKMVNQQHQQSIRAANEKGRHRRQLEVGDSVMSRDYRGDLKWRAGLIVNKTGPLMYEVEVAPGIIWRRHIDQLKPTAVKVTDADTVEASQPLRTTSANPTEHSTQCDWYRSRDSRGRSTRGGLCFHIYSS</sequence>
<dbReference type="GO" id="GO:0003676">
    <property type="term" value="F:nucleic acid binding"/>
    <property type="evidence" value="ECO:0007669"/>
    <property type="project" value="InterPro"/>
</dbReference>
<dbReference type="Pfam" id="PF17917">
    <property type="entry name" value="RT_RNaseH"/>
    <property type="match status" value="1"/>
</dbReference>
<evidence type="ECO:0000256" key="9">
    <source>
        <dbReference type="SAM" id="MobiDB-lite"/>
    </source>
</evidence>
<comment type="caution">
    <text evidence="11">The sequence shown here is derived from an EMBL/GenBank/DDBJ whole genome shotgun (WGS) entry which is preliminary data.</text>
</comment>
<feature type="region of interest" description="Disordered" evidence="9">
    <location>
        <begin position="1032"/>
        <end position="1061"/>
    </location>
</feature>
<dbReference type="GO" id="GO:0004519">
    <property type="term" value="F:endonuclease activity"/>
    <property type="evidence" value="ECO:0007669"/>
    <property type="project" value="UniProtKB-KW"/>
</dbReference>
<reference evidence="11" key="2">
    <citation type="journal article" date="2023" name="Science">
        <title>Genomic signatures of disease resistance in endangered staghorn corals.</title>
        <authorList>
            <person name="Vollmer S.V."/>
            <person name="Selwyn J.D."/>
            <person name="Despard B.A."/>
            <person name="Roesel C.L."/>
        </authorList>
    </citation>
    <scope>NUCLEOTIDE SEQUENCE</scope>
    <source>
        <strain evidence="11">K2</strain>
    </source>
</reference>
<dbReference type="Gene3D" id="3.30.420.10">
    <property type="entry name" value="Ribonuclease H-like superfamily/Ribonuclease H"/>
    <property type="match status" value="1"/>
</dbReference>
<dbReference type="InterPro" id="IPR036397">
    <property type="entry name" value="RNaseH_sf"/>
</dbReference>
<keyword evidence="4" id="KW-0540">Nuclease</keyword>
<keyword evidence="3" id="KW-0548">Nucleotidyltransferase</keyword>
<dbReference type="InterPro" id="IPR012337">
    <property type="entry name" value="RNaseH-like_sf"/>
</dbReference>
<dbReference type="PROSITE" id="PS50994">
    <property type="entry name" value="INTEGRASE"/>
    <property type="match status" value="1"/>
</dbReference>
<keyword evidence="8" id="KW-0175">Coiled coil</keyword>
<evidence type="ECO:0000313" key="11">
    <source>
        <dbReference type="EMBL" id="KAK2550688.1"/>
    </source>
</evidence>
<feature type="compositionally biased region" description="Polar residues" evidence="9">
    <location>
        <begin position="95"/>
        <end position="106"/>
    </location>
</feature>
<evidence type="ECO:0000256" key="5">
    <source>
        <dbReference type="ARBA" id="ARBA00022759"/>
    </source>
</evidence>